<dbReference type="GO" id="GO:0030968">
    <property type="term" value="P:endoplasmic reticulum unfolded protein response"/>
    <property type="evidence" value="ECO:0007669"/>
    <property type="project" value="TreeGrafter"/>
</dbReference>
<evidence type="ECO:0000313" key="6">
    <source>
        <dbReference type="Proteomes" id="UP000085678"/>
    </source>
</evidence>
<keyword evidence="2" id="KW-0677">Repeat</keyword>
<dbReference type="Pfam" id="PF00400">
    <property type="entry name" value="WD40"/>
    <property type="match status" value="4"/>
</dbReference>
<reference evidence="7" key="1">
    <citation type="submission" date="2025-08" db="UniProtKB">
        <authorList>
            <consortium name="RefSeq"/>
        </authorList>
    </citation>
    <scope>IDENTIFICATION</scope>
    <source>
        <tissue evidence="7">Gonads</tissue>
    </source>
</reference>
<dbReference type="InterPro" id="IPR042410">
    <property type="entry name" value="WBSCR13"/>
</dbReference>
<dbReference type="Gene3D" id="2.130.10.10">
    <property type="entry name" value="YVTN repeat-like/Quinoprotein amine dehydrogenase"/>
    <property type="match status" value="3"/>
</dbReference>
<feature type="region of interest" description="Disordered" evidence="4">
    <location>
        <begin position="38"/>
        <end position="73"/>
    </location>
</feature>
<dbReference type="OrthoDB" id="200924at2759"/>
<dbReference type="PROSITE" id="PS50294">
    <property type="entry name" value="WD_REPEATS_REGION"/>
    <property type="match status" value="3"/>
</dbReference>
<dbReference type="GeneID" id="106157933"/>
<feature type="repeat" description="WD" evidence="3">
    <location>
        <begin position="274"/>
        <end position="306"/>
    </location>
</feature>
<evidence type="ECO:0000256" key="1">
    <source>
        <dbReference type="ARBA" id="ARBA00022574"/>
    </source>
</evidence>
<evidence type="ECO:0000256" key="2">
    <source>
        <dbReference type="ARBA" id="ARBA00022737"/>
    </source>
</evidence>
<keyword evidence="6" id="KW-1185">Reference proteome</keyword>
<accession>A0A1S3HUK0</accession>
<organism evidence="6 7">
    <name type="scientific">Lingula anatina</name>
    <name type="common">Brachiopod</name>
    <name type="synonym">Lingula unguis</name>
    <dbReference type="NCBI Taxonomy" id="7574"/>
    <lineage>
        <taxon>Eukaryota</taxon>
        <taxon>Metazoa</taxon>
        <taxon>Spiralia</taxon>
        <taxon>Lophotrochozoa</taxon>
        <taxon>Brachiopoda</taxon>
        <taxon>Linguliformea</taxon>
        <taxon>Lingulata</taxon>
        <taxon>Lingulida</taxon>
        <taxon>Linguloidea</taxon>
        <taxon>Lingulidae</taxon>
        <taxon>Lingula</taxon>
    </lineage>
</organism>
<evidence type="ECO:0000256" key="3">
    <source>
        <dbReference type="PROSITE-ProRule" id="PRU00221"/>
    </source>
</evidence>
<keyword evidence="1 3" id="KW-0853">WD repeat</keyword>
<dbReference type="InterPro" id="IPR019775">
    <property type="entry name" value="WD40_repeat_CS"/>
</dbReference>
<feature type="transmembrane region" description="Helical" evidence="5">
    <location>
        <begin position="12"/>
        <end position="31"/>
    </location>
</feature>
<dbReference type="SMART" id="SM00320">
    <property type="entry name" value="WD40"/>
    <property type="match status" value="6"/>
</dbReference>
<dbReference type="InterPro" id="IPR015943">
    <property type="entry name" value="WD40/YVTN_repeat-like_dom_sf"/>
</dbReference>
<keyword evidence="5" id="KW-0812">Transmembrane</keyword>
<feature type="repeat" description="WD" evidence="3">
    <location>
        <begin position="85"/>
        <end position="119"/>
    </location>
</feature>
<feature type="repeat" description="WD" evidence="3">
    <location>
        <begin position="183"/>
        <end position="217"/>
    </location>
</feature>
<dbReference type="OMA" id="WDINVRY"/>
<dbReference type="PROSITE" id="PS50082">
    <property type="entry name" value="WD_REPEATS_2"/>
    <property type="match status" value="3"/>
</dbReference>
<keyword evidence="5" id="KW-0472">Membrane</keyword>
<dbReference type="InParanoid" id="A0A1S3HUK0"/>
<dbReference type="KEGG" id="lak:106157933"/>
<sequence>MADGEEPLPVVAVTAAVGAVIMLVVLLCNVLKKDKKDTEEAAGEEEPPQDTKQDASNKAKKQKAIQRPKKESRVAFTHPWLSTSLKGHSAPILGMDFSPNGKYLASCSDDRVILIWSVKEFSQKEHKSIRVNVELDHSTQIKFSPDSKAFITSLFVSNTVRVFKIGKKPDGSPGNVTAVLDFPKKHDADILSIGISSSGKFIMTCYKDTTMTIWDLKGEVLATIDTHQMTNAHGAVSPCGRFVASSGFTPDVKVWEVCFDKSGNFREVTRAFELKGHSSGVYSFCFNSDSRRMATVSKDGTWKLWDTDIEYQKNQDPYLLKTGQLGFTTPSLVSLSPDGRTVAVAHGNSLQIFNGITGVLGKAIEDIHHEPIKALGFDTNNKYLVTTGDKHIHVFHNVIGYQATVDDLVEKKQKAKNSSLKERIQEQIDTAKTALKSLGLES</sequence>
<evidence type="ECO:0000256" key="5">
    <source>
        <dbReference type="SAM" id="Phobius"/>
    </source>
</evidence>
<dbReference type="PANTHER" id="PTHR44321:SF1">
    <property type="entry name" value="TRANSDUCIN BETA-LIKE PROTEIN 2"/>
    <property type="match status" value="1"/>
</dbReference>
<name>A0A1S3HUK0_LINAN</name>
<dbReference type="GO" id="GO:0005783">
    <property type="term" value="C:endoplasmic reticulum"/>
    <property type="evidence" value="ECO:0007669"/>
    <property type="project" value="TreeGrafter"/>
</dbReference>
<proteinExistence type="predicted"/>
<dbReference type="SUPFAM" id="SSF50978">
    <property type="entry name" value="WD40 repeat-like"/>
    <property type="match status" value="1"/>
</dbReference>
<evidence type="ECO:0000313" key="7">
    <source>
        <dbReference type="RefSeq" id="XP_013389221.1"/>
    </source>
</evidence>
<dbReference type="InterPro" id="IPR001680">
    <property type="entry name" value="WD40_rpt"/>
</dbReference>
<feature type="compositionally biased region" description="Basic residues" evidence="4">
    <location>
        <begin position="58"/>
        <end position="67"/>
    </location>
</feature>
<dbReference type="Proteomes" id="UP000085678">
    <property type="component" value="Unplaced"/>
</dbReference>
<dbReference type="RefSeq" id="XP_013389221.1">
    <property type="nucleotide sequence ID" value="XM_013533767.2"/>
</dbReference>
<evidence type="ECO:0000256" key="4">
    <source>
        <dbReference type="SAM" id="MobiDB-lite"/>
    </source>
</evidence>
<dbReference type="STRING" id="7574.A0A1S3HUK0"/>
<dbReference type="InterPro" id="IPR036322">
    <property type="entry name" value="WD40_repeat_dom_sf"/>
</dbReference>
<dbReference type="PROSITE" id="PS00678">
    <property type="entry name" value="WD_REPEATS_1"/>
    <property type="match status" value="1"/>
</dbReference>
<dbReference type="AlphaFoldDB" id="A0A1S3HUK0"/>
<protein>
    <submittedName>
        <fullName evidence="7">Transducin beta-like protein 2</fullName>
    </submittedName>
</protein>
<gene>
    <name evidence="7" type="primary">LOC106157933</name>
</gene>
<keyword evidence="5" id="KW-1133">Transmembrane helix</keyword>
<dbReference type="PANTHER" id="PTHR44321">
    <property type="entry name" value="TRANSDUCIN BETA-LIKE PROTEIN 2"/>
    <property type="match status" value="1"/>
</dbReference>